<dbReference type="OrthoDB" id="5844348at2759"/>
<gene>
    <name evidence="1" type="ORF">T4D_861</name>
</gene>
<sequence>MLQAAICNSCAFCRAAHDAASCEEFQNFATFGQVKALFQYFQREWLPATKIPLWNIHGVTVRTNNHLEFLQLITDEKGNTEKGWDKWIMAIHRERSPAISYCTPEPLRLLHLCTI</sequence>
<evidence type="ECO:0000313" key="1">
    <source>
        <dbReference type="EMBL" id="KRY82697.1"/>
    </source>
</evidence>
<reference evidence="1 2" key="1">
    <citation type="submission" date="2015-01" db="EMBL/GenBank/DDBJ databases">
        <title>Evolution of Trichinella species and genotypes.</title>
        <authorList>
            <person name="Korhonen P.K."/>
            <person name="Edoardo P."/>
            <person name="Giuseppe L.R."/>
            <person name="Gasser R.B."/>
        </authorList>
    </citation>
    <scope>NUCLEOTIDE SEQUENCE [LARGE SCALE GENOMIC DNA]</scope>
    <source>
        <strain evidence="1">ISS470</strain>
    </source>
</reference>
<organism evidence="1 2">
    <name type="scientific">Trichinella pseudospiralis</name>
    <name type="common">Parasitic roundworm</name>
    <dbReference type="NCBI Taxonomy" id="6337"/>
    <lineage>
        <taxon>Eukaryota</taxon>
        <taxon>Metazoa</taxon>
        <taxon>Ecdysozoa</taxon>
        <taxon>Nematoda</taxon>
        <taxon>Enoplea</taxon>
        <taxon>Dorylaimia</taxon>
        <taxon>Trichinellida</taxon>
        <taxon>Trichinellidae</taxon>
        <taxon>Trichinella</taxon>
    </lineage>
</organism>
<dbReference type="AlphaFoldDB" id="A0A0V1F955"/>
<accession>A0A0V1F955</accession>
<proteinExistence type="predicted"/>
<keyword evidence="2" id="KW-1185">Reference proteome</keyword>
<comment type="caution">
    <text evidence="1">The sequence shown here is derived from an EMBL/GenBank/DDBJ whole genome shotgun (WGS) entry which is preliminary data.</text>
</comment>
<evidence type="ECO:0000313" key="2">
    <source>
        <dbReference type="Proteomes" id="UP000054995"/>
    </source>
</evidence>
<protein>
    <submittedName>
        <fullName evidence="1">Uncharacterized protein</fullName>
    </submittedName>
</protein>
<name>A0A0V1F955_TRIPS</name>
<dbReference type="EMBL" id="JYDT01000165">
    <property type="protein sequence ID" value="KRY82697.1"/>
    <property type="molecule type" value="Genomic_DNA"/>
</dbReference>
<dbReference type="Proteomes" id="UP000054995">
    <property type="component" value="Unassembled WGS sequence"/>
</dbReference>